<keyword evidence="6" id="KW-1185">Reference proteome</keyword>
<evidence type="ECO:0000256" key="3">
    <source>
        <dbReference type="ARBA" id="ARBA00023163"/>
    </source>
</evidence>
<dbReference type="EMBL" id="FNUY01000002">
    <property type="protein sequence ID" value="SEF86924.1"/>
    <property type="molecule type" value="Genomic_DNA"/>
</dbReference>
<dbReference type="InterPro" id="IPR046335">
    <property type="entry name" value="LacI/GalR-like_sensor"/>
</dbReference>
<gene>
    <name evidence="5" type="ORF">SAMN04488115_102315</name>
</gene>
<dbReference type="SUPFAM" id="SSF53822">
    <property type="entry name" value="Periplasmic binding protein-like I"/>
    <property type="match status" value="1"/>
</dbReference>
<dbReference type="PANTHER" id="PTHR30146:SF147">
    <property type="entry name" value="HTH-TYPE TRANSCRIPTIONAL REGULATOR DEGA"/>
    <property type="match status" value="1"/>
</dbReference>
<organism evidence="5 6">
    <name type="scientific">Bosea lathyri</name>
    <dbReference type="NCBI Taxonomy" id="1036778"/>
    <lineage>
        <taxon>Bacteria</taxon>
        <taxon>Pseudomonadati</taxon>
        <taxon>Pseudomonadota</taxon>
        <taxon>Alphaproteobacteria</taxon>
        <taxon>Hyphomicrobiales</taxon>
        <taxon>Boseaceae</taxon>
        <taxon>Bosea</taxon>
    </lineage>
</organism>
<evidence type="ECO:0000259" key="4">
    <source>
        <dbReference type="PROSITE" id="PS50932"/>
    </source>
</evidence>
<keyword evidence="2" id="KW-0238">DNA-binding</keyword>
<dbReference type="AlphaFoldDB" id="A0A1H5VI59"/>
<reference evidence="5 6" key="1">
    <citation type="submission" date="2016-10" db="EMBL/GenBank/DDBJ databases">
        <authorList>
            <person name="de Groot N.N."/>
        </authorList>
    </citation>
    <scope>NUCLEOTIDE SEQUENCE [LARGE SCALE GENOMIC DNA]</scope>
    <source>
        <strain evidence="5 6">DSM 26656</strain>
    </source>
</reference>
<dbReference type="Gene3D" id="3.40.50.2300">
    <property type="match status" value="2"/>
</dbReference>
<evidence type="ECO:0000313" key="5">
    <source>
        <dbReference type="EMBL" id="SEF86924.1"/>
    </source>
</evidence>
<dbReference type="PROSITE" id="PS50932">
    <property type="entry name" value="HTH_LACI_2"/>
    <property type="match status" value="1"/>
</dbReference>
<dbReference type="GO" id="GO:0003700">
    <property type="term" value="F:DNA-binding transcription factor activity"/>
    <property type="evidence" value="ECO:0007669"/>
    <property type="project" value="TreeGrafter"/>
</dbReference>
<sequence>MAAKIFDVAHRANVSVSTVSNYLNRRLERMAPATQARVQRAISELAFSPSRVARQLKTGQSDIIGLVVPSVANPFFGQLAMAIQTAAQARGYQTLLYNTRRDAGSELAIARELAAFGVRGLITGSAPLNEQHASALADCGLAVVAFDARARNLQDDRVDVVSLDNGAAMALAVGHLVELGHRRIVYVTAPTRTASRTGRLAGFQQAVALHGLEAEASIHEIMVAGDSHGDDMIAELGRSAAGNIAAINSRPTAVVAMNDILAIGLSAGFREVGLRIPDALSLVGIDDLFLASLGNPPLTTVRQPLGQMAEAAIESIVARLEGRSPGPRNYIFAPELVVRQSTAGPT</sequence>
<keyword evidence="1" id="KW-0805">Transcription regulation</keyword>
<keyword evidence="3" id="KW-0804">Transcription</keyword>
<dbReference type="PANTHER" id="PTHR30146">
    <property type="entry name" value="LACI-RELATED TRANSCRIPTIONAL REPRESSOR"/>
    <property type="match status" value="1"/>
</dbReference>
<dbReference type="Pfam" id="PF00356">
    <property type="entry name" value="LacI"/>
    <property type="match status" value="1"/>
</dbReference>
<feature type="domain" description="HTH lacI-type" evidence="4">
    <location>
        <begin position="3"/>
        <end position="58"/>
    </location>
</feature>
<dbReference type="Pfam" id="PF13377">
    <property type="entry name" value="Peripla_BP_3"/>
    <property type="match status" value="1"/>
</dbReference>
<dbReference type="GO" id="GO:0000976">
    <property type="term" value="F:transcription cis-regulatory region binding"/>
    <property type="evidence" value="ECO:0007669"/>
    <property type="project" value="TreeGrafter"/>
</dbReference>
<protein>
    <submittedName>
        <fullName evidence="5">Transcriptional regulator, LacI family</fullName>
    </submittedName>
</protein>
<accession>A0A1H5VI59</accession>
<dbReference type="Proteomes" id="UP000236743">
    <property type="component" value="Unassembled WGS sequence"/>
</dbReference>
<evidence type="ECO:0000256" key="2">
    <source>
        <dbReference type="ARBA" id="ARBA00023125"/>
    </source>
</evidence>
<evidence type="ECO:0000256" key="1">
    <source>
        <dbReference type="ARBA" id="ARBA00023015"/>
    </source>
</evidence>
<dbReference type="InterPro" id="IPR000843">
    <property type="entry name" value="HTH_LacI"/>
</dbReference>
<evidence type="ECO:0000313" key="6">
    <source>
        <dbReference type="Proteomes" id="UP000236743"/>
    </source>
</evidence>
<dbReference type="OrthoDB" id="7170131at2"/>
<dbReference type="SMART" id="SM00354">
    <property type="entry name" value="HTH_LACI"/>
    <property type="match status" value="1"/>
</dbReference>
<proteinExistence type="predicted"/>
<dbReference type="InterPro" id="IPR028082">
    <property type="entry name" value="Peripla_BP_I"/>
</dbReference>
<dbReference type="InterPro" id="IPR010982">
    <property type="entry name" value="Lambda_DNA-bd_dom_sf"/>
</dbReference>
<dbReference type="CDD" id="cd01392">
    <property type="entry name" value="HTH_LacI"/>
    <property type="match status" value="1"/>
</dbReference>
<dbReference type="Gene3D" id="1.10.260.40">
    <property type="entry name" value="lambda repressor-like DNA-binding domains"/>
    <property type="match status" value="1"/>
</dbReference>
<dbReference type="SUPFAM" id="SSF47413">
    <property type="entry name" value="lambda repressor-like DNA-binding domains"/>
    <property type="match status" value="1"/>
</dbReference>
<name>A0A1H5VI59_9HYPH</name>
<dbReference type="RefSeq" id="WP_103871556.1">
    <property type="nucleotide sequence ID" value="NZ_FNUY01000002.1"/>
</dbReference>